<evidence type="ECO:0000313" key="3">
    <source>
        <dbReference type="Proteomes" id="UP000691718"/>
    </source>
</evidence>
<evidence type="ECO:0000256" key="1">
    <source>
        <dbReference type="SAM" id="SignalP"/>
    </source>
</evidence>
<accession>A0A8S3Y2S9</accession>
<comment type="caution">
    <text evidence="2">The sequence shown here is derived from an EMBL/GenBank/DDBJ whole genome shotgun (WGS) entry which is preliminary data.</text>
</comment>
<name>A0A8S3Y2S9_PARAO</name>
<protein>
    <submittedName>
        <fullName evidence="2">(apollo) hypothetical protein</fullName>
    </submittedName>
</protein>
<keyword evidence="1" id="KW-0732">Signal</keyword>
<dbReference type="OrthoDB" id="6932217at2759"/>
<sequence>MNIVKWISLIMQTICVLNGFDYYHEQSMQSILMSKFAMLPNGSYFGYSITYQSQSQSLVISAPMADKIGQVFNYDIKSSNLTKIDFEIRREVENVTNYWLGATVKAGPSFFTLLREHEVLWKIKDKDYLELDVMRYYLEK</sequence>
<keyword evidence="3" id="KW-1185">Reference proteome</keyword>
<dbReference type="SMART" id="SM00191">
    <property type="entry name" value="Int_alpha"/>
    <property type="match status" value="1"/>
</dbReference>
<dbReference type="EMBL" id="CAJQZP010001492">
    <property type="protein sequence ID" value="CAG5051375.1"/>
    <property type="molecule type" value="Genomic_DNA"/>
</dbReference>
<dbReference type="AlphaFoldDB" id="A0A8S3Y2S9"/>
<feature type="chain" id="PRO_5035947862" evidence="1">
    <location>
        <begin position="20"/>
        <end position="140"/>
    </location>
</feature>
<evidence type="ECO:0000313" key="2">
    <source>
        <dbReference type="EMBL" id="CAG5051375.1"/>
    </source>
</evidence>
<dbReference type="InterPro" id="IPR013519">
    <property type="entry name" value="Int_alpha_beta-p"/>
</dbReference>
<feature type="signal peptide" evidence="1">
    <location>
        <begin position="1"/>
        <end position="19"/>
    </location>
</feature>
<organism evidence="2 3">
    <name type="scientific">Parnassius apollo</name>
    <name type="common">Apollo butterfly</name>
    <name type="synonym">Papilio apollo</name>
    <dbReference type="NCBI Taxonomy" id="110799"/>
    <lineage>
        <taxon>Eukaryota</taxon>
        <taxon>Metazoa</taxon>
        <taxon>Ecdysozoa</taxon>
        <taxon>Arthropoda</taxon>
        <taxon>Hexapoda</taxon>
        <taxon>Insecta</taxon>
        <taxon>Pterygota</taxon>
        <taxon>Neoptera</taxon>
        <taxon>Endopterygota</taxon>
        <taxon>Lepidoptera</taxon>
        <taxon>Glossata</taxon>
        <taxon>Ditrysia</taxon>
        <taxon>Papilionoidea</taxon>
        <taxon>Papilionidae</taxon>
        <taxon>Parnassiinae</taxon>
        <taxon>Parnassini</taxon>
        <taxon>Parnassius</taxon>
        <taxon>Parnassius</taxon>
    </lineage>
</organism>
<gene>
    <name evidence="2" type="ORF">PAPOLLO_LOCUS25043</name>
</gene>
<dbReference type="Proteomes" id="UP000691718">
    <property type="component" value="Unassembled WGS sequence"/>
</dbReference>
<proteinExistence type="predicted"/>
<reference evidence="2" key="1">
    <citation type="submission" date="2021-04" db="EMBL/GenBank/DDBJ databases">
        <authorList>
            <person name="Tunstrom K."/>
        </authorList>
    </citation>
    <scope>NUCLEOTIDE SEQUENCE</scope>
</reference>